<evidence type="ECO:0000259" key="4">
    <source>
        <dbReference type="PROSITE" id="PS50987"/>
    </source>
</evidence>
<name>X0RZ98_9ZZZZ</name>
<proteinExistence type="predicted"/>
<accession>X0RZ98</accession>
<evidence type="ECO:0000256" key="1">
    <source>
        <dbReference type="ARBA" id="ARBA00023015"/>
    </source>
</evidence>
<dbReference type="PROSITE" id="PS50987">
    <property type="entry name" value="HTH_ARSR_2"/>
    <property type="match status" value="1"/>
</dbReference>
<dbReference type="InterPro" id="IPR011991">
    <property type="entry name" value="ArsR-like_HTH"/>
</dbReference>
<reference evidence="5" key="1">
    <citation type="journal article" date="2014" name="Front. Microbiol.">
        <title>High frequency of phylogenetically diverse reductive dehalogenase-homologous genes in deep subseafloor sedimentary metagenomes.</title>
        <authorList>
            <person name="Kawai M."/>
            <person name="Futagami T."/>
            <person name="Toyoda A."/>
            <person name="Takaki Y."/>
            <person name="Nishi S."/>
            <person name="Hori S."/>
            <person name="Arai W."/>
            <person name="Tsubouchi T."/>
            <person name="Morono Y."/>
            <person name="Uchiyama I."/>
            <person name="Ito T."/>
            <person name="Fujiyama A."/>
            <person name="Inagaki F."/>
            <person name="Takami H."/>
        </authorList>
    </citation>
    <scope>NUCLEOTIDE SEQUENCE</scope>
    <source>
        <strain evidence="5">Expedition CK06-06</strain>
    </source>
</reference>
<organism evidence="5">
    <name type="scientific">marine sediment metagenome</name>
    <dbReference type="NCBI Taxonomy" id="412755"/>
    <lineage>
        <taxon>unclassified sequences</taxon>
        <taxon>metagenomes</taxon>
        <taxon>ecological metagenomes</taxon>
    </lineage>
</organism>
<dbReference type="InterPro" id="IPR036388">
    <property type="entry name" value="WH-like_DNA-bd_sf"/>
</dbReference>
<dbReference type="InterPro" id="IPR001845">
    <property type="entry name" value="HTH_ArsR_DNA-bd_dom"/>
</dbReference>
<dbReference type="EMBL" id="BARS01003841">
    <property type="protein sequence ID" value="GAF69037.1"/>
    <property type="molecule type" value="Genomic_DNA"/>
</dbReference>
<evidence type="ECO:0000256" key="3">
    <source>
        <dbReference type="ARBA" id="ARBA00023163"/>
    </source>
</evidence>
<dbReference type="Gene3D" id="1.10.10.10">
    <property type="entry name" value="Winged helix-like DNA-binding domain superfamily/Winged helix DNA-binding domain"/>
    <property type="match status" value="1"/>
</dbReference>
<dbReference type="PRINTS" id="PR00778">
    <property type="entry name" value="HTHARSR"/>
</dbReference>
<sequence length="122" mass="14096">MKDFLSITSALSDQNRVRILMALQPGELCVCQIIELLDLAPSTISKHMSILKQANLVNGRKIGRWVYYCLAEDTKSQAVQEAFEWIKKRLTSDRQIKRDAKRLKTILKHNPVDVCKKQREAR</sequence>
<dbReference type="AlphaFoldDB" id="X0RZ98"/>
<dbReference type="InterPro" id="IPR051081">
    <property type="entry name" value="HTH_MetalResp_TranReg"/>
</dbReference>
<dbReference type="NCBIfam" id="NF033788">
    <property type="entry name" value="HTH_metalloreg"/>
    <property type="match status" value="1"/>
</dbReference>
<dbReference type="CDD" id="cd00090">
    <property type="entry name" value="HTH_ARSR"/>
    <property type="match status" value="1"/>
</dbReference>
<feature type="domain" description="HTH arsR-type" evidence="4">
    <location>
        <begin position="1"/>
        <end position="90"/>
    </location>
</feature>
<dbReference type="Pfam" id="PF01022">
    <property type="entry name" value="HTH_5"/>
    <property type="match status" value="1"/>
</dbReference>
<gene>
    <name evidence="5" type="ORF">S01H1_07446</name>
</gene>
<dbReference type="GO" id="GO:0003700">
    <property type="term" value="F:DNA-binding transcription factor activity"/>
    <property type="evidence" value="ECO:0007669"/>
    <property type="project" value="InterPro"/>
</dbReference>
<dbReference type="PANTHER" id="PTHR33154">
    <property type="entry name" value="TRANSCRIPTIONAL REGULATOR, ARSR FAMILY"/>
    <property type="match status" value="1"/>
</dbReference>
<keyword evidence="1" id="KW-0805">Transcription regulation</keyword>
<dbReference type="SUPFAM" id="SSF46785">
    <property type="entry name" value="Winged helix' DNA-binding domain"/>
    <property type="match status" value="1"/>
</dbReference>
<dbReference type="PANTHER" id="PTHR33154:SF18">
    <property type="entry name" value="ARSENICAL RESISTANCE OPERON REPRESSOR"/>
    <property type="match status" value="1"/>
</dbReference>
<dbReference type="InterPro" id="IPR036390">
    <property type="entry name" value="WH_DNA-bd_sf"/>
</dbReference>
<dbReference type="SMART" id="SM00418">
    <property type="entry name" value="HTH_ARSR"/>
    <property type="match status" value="1"/>
</dbReference>
<evidence type="ECO:0000313" key="5">
    <source>
        <dbReference type="EMBL" id="GAF69037.1"/>
    </source>
</evidence>
<comment type="caution">
    <text evidence="5">The sequence shown here is derived from an EMBL/GenBank/DDBJ whole genome shotgun (WGS) entry which is preliminary data.</text>
</comment>
<protein>
    <recommendedName>
        <fullName evidence="4">HTH arsR-type domain-containing protein</fullName>
    </recommendedName>
</protein>
<keyword evidence="3" id="KW-0804">Transcription</keyword>
<evidence type="ECO:0000256" key="2">
    <source>
        <dbReference type="ARBA" id="ARBA00023125"/>
    </source>
</evidence>
<keyword evidence="2" id="KW-0238">DNA-binding</keyword>
<dbReference type="GO" id="GO:0003677">
    <property type="term" value="F:DNA binding"/>
    <property type="evidence" value="ECO:0007669"/>
    <property type="project" value="UniProtKB-KW"/>
</dbReference>